<sequence>MDLVANARGVRPHTVGIVDDHEMILDGLSNWIGAHAHDLEVVIRSSSWVEMARHPAFPPDLVIMDLQLKEPISVEARIRICRSVGARVVVMSATDSPETVERVLAAGAAAFVSKSRPAGDLMQTVRSVLGVVPARAGQAWDEAPRPIVRGGAASIRFTEEEEETLRLYTSGHSPVEVAMILGTNIQAVKNALERIRAQYAAEGRVADKKQDLMLRAAEDGYLS</sequence>
<dbReference type="SUPFAM" id="SSF46894">
    <property type="entry name" value="C-terminal effector domain of the bipartite response regulators"/>
    <property type="match status" value="1"/>
</dbReference>
<evidence type="ECO:0000256" key="1">
    <source>
        <dbReference type="ARBA" id="ARBA00023125"/>
    </source>
</evidence>
<dbReference type="GO" id="GO:0000160">
    <property type="term" value="P:phosphorelay signal transduction system"/>
    <property type="evidence" value="ECO:0007669"/>
    <property type="project" value="InterPro"/>
</dbReference>
<dbReference type="OrthoDB" id="4928917at2"/>
<dbReference type="Proteomes" id="UP000198891">
    <property type="component" value="Unassembled WGS sequence"/>
</dbReference>
<keyword evidence="5" id="KW-1185">Reference proteome</keyword>
<dbReference type="PANTHER" id="PTHR43214">
    <property type="entry name" value="TWO-COMPONENT RESPONSE REGULATOR"/>
    <property type="match status" value="1"/>
</dbReference>
<dbReference type="InterPro" id="IPR039420">
    <property type="entry name" value="WalR-like"/>
</dbReference>
<dbReference type="CDD" id="cd17535">
    <property type="entry name" value="REC_NarL-like"/>
    <property type="match status" value="1"/>
</dbReference>
<feature type="modified residue" description="4-aspartylphosphate" evidence="2">
    <location>
        <position position="65"/>
    </location>
</feature>
<dbReference type="EMBL" id="FNPZ01000012">
    <property type="protein sequence ID" value="SDZ57634.1"/>
    <property type="molecule type" value="Genomic_DNA"/>
</dbReference>
<dbReference type="GO" id="GO:0003677">
    <property type="term" value="F:DNA binding"/>
    <property type="evidence" value="ECO:0007669"/>
    <property type="project" value="UniProtKB-KW"/>
</dbReference>
<protein>
    <submittedName>
        <fullName evidence="4">DNA-binding response regulator, NarL/FixJ family, contains REC and HTH domains</fullName>
    </submittedName>
</protein>
<dbReference type="InterPro" id="IPR011006">
    <property type="entry name" value="CheY-like_superfamily"/>
</dbReference>
<dbReference type="Pfam" id="PF00072">
    <property type="entry name" value="Response_reg"/>
    <property type="match status" value="1"/>
</dbReference>
<keyword evidence="2" id="KW-0597">Phosphoprotein</keyword>
<dbReference type="AlphaFoldDB" id="A0A1H3U567"/>
<accession>A0A1H3U567</accession>
<organism evidence="4 5">
    <name type="scientific">Herbiconiux ginsengi</name>
    <dbReference type="NCBI Taxonomy" id="381665"/>
    <lineage>
        <taxon>Bacteria</taxon>
        <taxon>Bacillati</taxon>
        <taxon>Actinomycetota</taxon>
        <taxon>Actinomycetes</taxon>
        <taxon>Micrococcales</taxon>
        <taxon>Microbacteriaceae</taxon>
        <taxon>Herbiconiux</taxon>
    </lineage>
</organism>
<dbReference type="InterPro" id="IPR058245">
    <property type="entry name" value="NreC/VraR/RcsB-like_REC"/>
</dbReference>
<keyword evidence="1 4" id="KW-0238">DNA-binding</keyword>
<evidence type="ECO:0000313" key="4">
    <source>
        <dbReference type="EMBL" id="SDZ57634.1"/>
    </source>
</evidence>
<dbReference type="PROSITE" id="PS50110">
    <property type="entry name" value="RESPONSE_REGULATORY"/>
    <property type="match status" value="1"/>
</dbReference>
<feature type="domain" description="Response regulatory" evidence="3">
    <location>
        <begin position="14"/>
        <end position="129"/>
    </location>
</feature>
<reference evidence="4 5" key="1">
    <citation type="submission" date="2016-10" db="EMBL/GenBank/DDBJ databases">
        <authorList>
            <person name="de Groot N.N."/>
        </authorList>
    </citation>
    <scope>NUCLEOTIDE SEQUENCE [LARGE SCALE GENOMIC DNA]</scope>
    <source>
        <strain evidence="4 5">CGMCC 4.3491</strain>
    </source>
</reference>
<evidence type="ECO:0000313" key="5">
    <source>
        <dbReference type="Proteomes" id="UP000198891"/>
    </source>
</evidence>
<dbReference type="InterPro" id="IPR001789">
    <property type="entry name" value="Sig_transdc_resp-reg_receiver"/>
</dbReference>
<gene>
    <name evidence="4" type="ORF">SAMN05216554_0152</name>
</gene>
<evidence type="ECO:0000259" key="3">
    <source>
        <dbReference type="PROSITE" id="PS50110"/>
    </source>
</evidence>
<dbReference type="GO" id="GO:0006355">
    <property type="term" value="P:regulation of DNA-templated transcription"/>
    <property type="evidence" value="ECO:0007669"/>
    <property type="project" value="InterPro"/>
</dbReference>
<dbReference type="STRING" id="381665.SAMN05216554_0152"/>
<evidence type="ECO:0000256" key="2">
    <source>
        <dbReference type="PROSITE-ProRule" id="PRU00169"/>
    </source>
</evidence>
<name>A0A1H3U567_9MICO</name>
<dbReference type="SUPFAM" id="SSF52172">
    <property type="entry name" value="CheY-like"/>
    <property type="match status" value="1"/>
</dbReference>
<dbReference type="Gene3D" id="3.40.50.2300">
    <property type="match status" value="1"/>
</dbReference>
<dbReference type="RefSeq" id="WP_092558621.1">
    <property type="nucleotide sequence ID" value="NZ_FNPZ01000012.1"/>
</dbReference>
<dbReference type="InterPro" id="IPR016032">
    <property type="entry name" value="Sig_transdc_resp-reg_C-effctor"/>
</dbReference>
<proteinExistence type="predicted"/>
<dbReference type="SMART" id="SM00448">
    <property type="entry name" value="REC"/>
    <property type="match status" value="1"/>
</dbReference>